<feature type="domain" description="Ig-like" evidence="6">
    <location>
        <begin position="214"/>
        <end position="307"/>
    </location>
</feature>
<organism evidence="7 8">
    <name type="scientific">Brachionus plicatilis</name>
    <name type="common">Marine rotifer</name>
    <name type="synonym">Brachionus muelleri</name>
    <dbReference type="NCBI Taxonomy" id="10195"/>
    <lineage>
        <taxon>Eukaryota</taxon>
        <taxon>Metazoa</taxon>
        <taxon>Spiralia</taxon>
        <taxon>Gnathifera</taxon>
        <taxon>Rotifera</taxon>
        <taxon>Eurotatoria</taxon>
        <taxon>Monogononta</taxon>
        <taxon>Pseudotrocha</taxon>
        <taxon>Ploima</taxon>
        <taxon>Brachionidae</taxon>
        <taxon>Brachionus</taxon>
    </lineage>
</organism>
<dbReference type="GO" id="GO:0043005">
    <property type="term" value="C:neuron projection"/>
    <property type="evidence" value="ECO:0007669"/>
    <property type="project" value="TreeGrafter"/>
</dbReference>
<evidence type="ECO:0000256" key="3">
    <source>
        <dbReference type="ARBA" id="ARBA00023157"/>
    </source>
</evidence>
<evidence type="ECO:0000256" key="1">
    <source>
        <dbReference type="ARBA" id="ARBA00022729"/>
    </source>
</evidence>
<comment type="caution">
    <text evidence="7">The sequence shown here is derived from an EMBL/GenBank/DDBJ whole genome shotgun (WGS) entry which is preliminary data.</text>
</comment>
<evidence type="ECO:0000259" key="6">
    <source>
        <dbReference type="PROSITE" id="PS50835"/>
    </source>
</evidence>
<dbReference type="InterPro" id="IPR007110">
    <property type="entry name" value="Ig-like_dom"/>
</dbReference>
<keyword evidence="4" id="KW-0393">Immunoglobulin domain</keyword>
<evidence type="ECO:0000256" key="2">
    <source>
        <dbReference type="ARBA" id="ARBA00022737"/>
    </source>
</evidence>
<feature type="chain" id="PRO_5018032882" evidence="5">
    <location>
        <begin position="16"/>
        <end position="419"/>
    </location>
</feature>
<dbReference type="PANTHER" id="PTHR12231:SF253">
    <property type="entry name" value="DPR-INTERACTING PROTEIN ETA, ISOFORM B-RELATED"/>
    <property type="match status" value="1"/>
</dbReference>
<keyword evidence="8" id="KW-1185">Reference proteome</keyword>
<dbReference type="InterPro" id="IPR013783">
    <property type="entry name" value="Ig-like_fold"/>
</dbReference>
<dbReference type="InterPro" id="IPR003598">
    <property type="entry name" value="Ig_sub2"/>
</dbReference>
<dbReference type="Gene3D" id="2.60.40.10">
    <property type="entry name" value="Immunoglobulins"/>
    <property type="match status" value="3"/>
</dbReference>
<protein>
    <submittedName>
        <fullName evidence="7">Limbic system-associated membrane isoform X1</fullName>
    </submittedName>
</protein>
<gene>
    <name evidence="7" type="ORF">BpHYR1_000390</name>
</gene>
<evidence type="ECO:0000256" key="4">
    <source>
        <dbReference type="ARBA" id="ARBA00023319"/>
    </source>
</evidence>
<dbReference type="InterPro" id="IPR003599">
    <property type="entry name" value="Ig_sub"/>
</dbReference>
<dbReference type="InterPro" id="IPR051170">
    <property type="entry name" value="Neural/epithelial_adhesion"/>
</dbReference>
<evidence type="ECO:0000313" key="8">
    <source>
        <dbReference type="Proteomes" id="UP000276133"/>
    </source>
</evidence>
<evidence type="ECO:0000256" key="5">
    <source>
        <dbReference type="SAM" id="SignalP"/>
    </source>
</evidence>
<evidence type="ECO:0000313" key="7">
    <source>
        <dbReference type="EMBL" id="RNA06459.1"/>
    </source>
</evidence>
<dbReference type="SUPFAM" id="SSF48726">
    <property type="entry name" value="Immunoglobulin"/>
    <property type="match status" value="3"/>
</dbReference>
<dbReference type="Pfam" id="PF13927">
    <property type="entry name" value="Ig_3"/>
    <property type="match status" value="1"/>
</dbReference>
<dbReference type="EMBL" id="REGN01007389">
    <property type="protein sequence ID" value="RNA06459.1"/>
    <property type="molecule type" value="Genomic_DNA"/>
</dbReference>
<feature type="signal peptide" evidence="5">
    <location>
        <begin position="1"/>
        <end position="15"/>
    </location>
</feature>
<dbReference type="CDD" id="cd00096">
    <property type="entry name" value="Ig"/>
    <property type="match status" value="1"/>
</dbReference>
<dbReference type="SMART" id="SM00409">
    <property type="entry name" value="IG"/>
    <property type="match status" value="2"/>
</dbReference>
<feature type="domain" description="Ig-like" evidence="6">
    <location>
        <begin position="122"/>
        <end position="207"/>
    </location>
</feature>
<dbReference type="Proteomes" id="UP000276133">
    <property type="component" value="Unassembled WGS sequence"/>
</dbReference>
<keyword evidence="1 5" id="KW-0732">Signal</keyword>
<dbReference type="AlphaFoldDB" id="A0A3M7Q5D6"/>
<dbReference type="STRING" id="10195.A0A3M7Q5D6"/>
<accession>A0A3M7Q5D6</accession>
<keyword evidence="2" id="KW-0677">Repeat</keyword>
<dbReference type="InterPro" id="IPR036179">
    <property type="entry name" value="Ig-like_dom_sf"/>
</dbReference>
<feature type="domain" description="Ig-like" evidence="6">
    <location>
        <begin position="16"/>
        <end position="108"/>
    </location>
</feature>
<dbReference type="PANTHER" id="PTHR12231">
    <property type="entry name" value="CTX-RELATED TYPE I TRANSMEMBRANE PROTEIN"/>
    <property type="match status" value="1"/>
</dbReference>
<proteinExistence type="predicted"/>
<sequence length="419" mass="48850">MNYLIFIAVLIVTNAQDLYMQEDLETKYANNGQSIVLICDLPSSMPDGKVLFIKYDKRKTNEAMPPIDIREGTDERYELNQQYAWEWSLKINSITEEDSAIYVCKVEDIMIKKFDLIVRVPPRIKEDSHHEQKVYQEASNVEFKCIARGTPKPTIEWFVYSPVENSLTKIKSNSEVFRIENVTRHTPRFYQCRANNGIPPSDTKNLTFSIEFAPQIQIQAKYDHFHNSMNINCTITAYPLTNKNYWTKDGSFVYDNQNVQIYSQQINYFTLVSVMRIQNFDKQIHNGLYECAAENDLKVSKMVYNLNKDFLIESSSIKQNMIQIGSSLSNNNYKLNDNDRPNVRKQQQQNQQEFNHYRYFRTTTKPSSAMSSNPFILLINEGDPVSKEETQLVNQQSLFSSSKHLKFSLVNIVICLMIR</sequence>
<dbReference type="OrthoDB" id="10012075at2759"/>
<dbReference type="PROSITE" id="PS50835">
    <property type="entry name" value="IG_LIKE"/>
    <property type="match status" value="3"/>
</dbReference>
<keyword evidence="3" id="KW-1015">Disulfide bond</keyword>
<name>A0A3M7Q5D6_BRAPC</name>
<dbReference type="SMART" id="SM00408">
    <property type="entry name" value="IGc2"/>
    <property type="match status" value="2"/>
</dbReference>
<reference evidence="7 8" key="1">
    <citation type="journal article" date="2018" name="Sci. Rep.">
        <title>Genomic signatures of local adaptation to the degree of environmental predictability in rotifers.</title>
        <authorList>
            <person name="Franch-Gras L."/>
            <person name="Hahn C."/>
            <person name="Garcia-Roger E.M."/>
            <person name="Carmona M.J."/>
            <person name="Serra M."/>
            <person name="Gomez A."/>
        </authorList>
    </citation>
    <scope>NUCLEOTIDE SEQUENCE [LARGE SCALE GENOMIC DNA]</scope>
    <source>
        <strain evidence="7">HYR1</strain>
    </source>
</reference>